<name>A0ACB8RBM5_9AGAM</name>
<proteinExistence type="predicted"/>
<comment type="caution">
    <text evidence="1">The sequence shown here is derived from an EMBL/GenBank/DDBJ whole genome shotgun (WGS) entry which is preliminary data.</text>
</comment>
<reference evidence="1" key="1">
    <citation type="submission" date="2021-02" db="EMBL/GenBank/DDBJ databases">
        <authorList>
            <consortium name="DOE Joint Genome Institute"/>
            <person name="Ahrendt S."/>
            <person name="Looney B.P."/>
            <person name="Miyauchi S."/>
            <person name="Morin E."/>
            <person name="Drula E."/>
            <person name="Courty P.E."/>
            <person name="Chicoki N."/>
            <person name="Fauchery L."/>
            <person name="Kohler A."/>
            <person name="Kuo A."/>
            <person name="Labutti K."/>
            <person name="Pangilinan J."/>
            <person name="Lipzen A."/>
            <person name="Riley R."/>
            <person name="Andreopoulos W."/>
            <person name="He G."/>
            <person name="Johnson J."/>
            <person name="Barry K.W."/>
            <person name="Grigoriev I.V."/>
            <person name="Nagy L."/>
            <person name="Hibbett D."/>
            <person name="Henrissat B."/>
            <person name="Matheny P.B."/>
            <person name="Labbe J."/>
            <person name="Martin F."/>
        </authorList>
    </citation>
    <scope>NUCLEOTIDE SEQUENCE</scope>
    <source>
        <strain evidence="1">FP105234-sp</strain>
    </source>
</reference>
<evidence type="ECO:0000313" key="1">
    <source>
        <dbReference type="EMBL" id="KAI0041375.1"/>
    </source>
</evidence>
<evidence type="ECO:0000313" key="2">
    <source>
        <dbReference type="Proteomes" id="UP000814033"/>
    </source>
</evidence>
<accession>A0ACB8RBM5</accession>
<reference evidence="1" key="2">
    <citation type="journal article" date="2022" name="New Phytol.">
        <title>Evolutionary transition to the ectomycorrhizal habit in the genomes of a hyperdiverse lineage of mushroom-forming fungi.</title>
        <authorList>
            <person name="Looney B."/>
            <person name="Miyauchi S."/>
            <person name="Morin E."/>
            <person name="Drula E."/>
            <person name="Courty P.E."/>
            <person name="Kohler A."/>
            <person name="Kuo A."/>
            <person name="LaButti K."/>
            <person name="Pangilinan J."/>
            <person name="Lipzen A."/>
            <person name="Riley R."/>
            <person name="Andreopoulos W."/>
            <person name="He G."/>
            <person name="Johnson J."/>
            <person name="Nolan M."/>
            <person name="Tritt A."/>
            <person name="Barry K.W."/>
            <person name="Grigoriev I.V."/>
            <person name="Nagy L.G."/>
            <person name="Hibbett D."/>
            <person name="Henrissat B."/>
            <person name="Matheny P.B."/>
            <person name="Labbe J."/>
            <person name="Martin F.M."/>
        </authorList>
    </citation>
    <scope>NUCLEOTIDE SEQUENCE</scope>
    <source>
        <strain evidence="1">FP105234-sp</strain>
    </source>
</reference>
<keyword evidence="2" id="KW-1185">Reference proteome</keyword>
<organism evidence="1 2">
    <name type="scientific">Auriscalpium vulgare</name>
    <dbReference type="NCBI Taxonomy" id="40419"/>
    <lineage>
        <taxon>Eukaryota</taxon>
        <taxon>Fungi</taxon>
        <taxon>Dikarya</taxon>
        <taxon>Basidiomycota</taxon>
        <taxon>Agaricomycotina</taxon>
        <taxon>Agaricomycetes</taxon>
        <taxon>Russulales</taxon>
        <taxon>Auriscalpiaceae</taxon>
        <taxon>Auriscalpium</taxon>
    </lineage>
</organism>
<protein>
    <submittedName>
        <fullName evidence="1">Uncharacterized protein</fullName>
    </submittedName>
</protein>
<dbReference type="EMBL" id="MU276126">
    <property type="protein sequence ID" value="KAI0041375.1"/>
    <property type="molecule type" value="Genomic_DNA"/>
</dbReference>
<dbReference type="Proteomes" id="UP000814033">
    <property type="component" value="Unassembled WGS sequence"/>
</dbReference>
<gene>
    <name evidence="1" type="ORF">FA95DRAFT_697000</name>
</gene>
<sequence>MARVPVLRRALHHLGLRISELVICLSLLVACKLSSAVNDSTSLHIILAKRYVSQRRDLQNVPVKHEGPGNDSDSNRSTSLPASTESTGVTASGAGT</sequence>